<evidence type="ECO:0000313" key="3">
    <source>
        <dbReference type="Proteomes" id="UP000286268"/>
    </source>
</evidence>
<accession>A0A3R5QSJ1</accession>
<dbReference type="KEGG" id="cmah:C1I91_06580"/>
<protein>
    <recommendedName>
        <fullName evidence="1">DUF4325 domain-containing protein</fullName>
    </recommendedName>
</protein>
<evidence type="ECO:0000313" key="2">
    <source>
        <dbReference type="EMBL" id="QAA31335.1"/>
    </source>
</evidence>
<organism evidence="2 3">
    <name type="scientific">Clostridium manihotivorum</name>
    <dbReference type="NCBI Taxonomy" id="2320868"/>
    <lineage>
        <taxon>Bacteria</taxon>
        <taxon>Bacillati</taxon>
        <taxon>Bacillota</taxon>
        <taxon>Clostridia</taxon>
        <taxon>Eubacteriales</taxon>
        <taxon>Clostridiaceae</taxon>
        <taxon>Clostridium</taxon>
    </lineage>
</organism>
<evidence type="ECO:0000259" key="1">
    <source>
        <dbReference type="Pfam" id="PF14213"/>
    </source>
</evidence>
<reference evidence="2 3" key="1">
    <citation type="submission" date="2018-01" db="EMBL/GenBank/DDBJ databases">
        <title>Genome Sequencing and Assembly of Anaerobacter polyendosporus strain CT4.</title>
        <authorList>
            <person name="Tachaapaikoon C."/>
            <person name="Sutheeworapong S."/>
            <person name="Jenjaroenpun P."/>
            <person name="Wongsurawat T."/>
            <person name="Nookeaw I."/>
            <person name="Cheawchanlertfa P."/>
            <person name="Kosugi A."/>
            <person name="Cheevadhanarak S."/>
            <person name="Ratanakhanokchai K."/>
        </authorList>
    </citation>
    <scope>NUCLEOTIDE SEQUENCE [LARGE SCALE GENOMIC DNA]</scope>
    <source>
        <strain evidence="2 3">CT4</strain>
    </source>
</reference>
<dbReference type="Pfam" id="PF14213">
    <property type="entry name" value="DUF4325"/>
    <property type="match status" value="1"/>
</dbReference>
<dbReference type="AlphaFoldDB" id="A0A3R5QSJ1"/>
<feature type="domain" description="DUF4325" evidence="1">
    <location>
        <begin position="20"/>
        <end position="61"/>
    </location>
</feature>
<gene>
    <name evidence="2" type="ORF">C1I91_06580</name>
</gene>
<dbReference type="EMBL" id="CP025746">
    <property type="protein sequence ID" value="QAA31335.1"/>
    <property type="molecule type" value="Genomic_DNA"/>
</dbReference>
<keyword evidence="3" id="KW-1185">Reference proteome</keyword>
<dbReference type="OrthoDB" id="1925978at2"/>
<dbReference type="InterPro" id="IPR025474">
    <property type="entry name" value="DUF4325"/>
</dbReference>
<dbReference type="RefSeq" id="WP_128212152.1">
    <property type="nucleotide sequence ID" value="NZ_CP025746.1"/>
</dbReference>
<dbReference type="Proteomes" id="UP000286268">
    <property type="component" value="Chromosome"/>
</dbReference>
<sequence>MKEIIVRDILKSNVAISKDDGDIVFNQIKTEIENKNSILIDFKNIDLINTAFLNNAIGKIYFIPIEKRMDTTVRIVNFPLEVMELLEEVINTAKEKASITEDA</sequence>
<name>A0A3R5QSJ1_9CLOT</name>
<proteinExistence type="predicted"/>